<protein>
    <submittedName>
        <fullName evidence="2">Uncharacterized protein</fullName>
    </submittedName>
</protein>
<dbReference type="Proteomes" id="UP000663868">
    <property type="component" value="Unassembled WGS sequence"/>
</dbReference>
<proteinExistence type="predicted"/>
<feature type="transmembrane region" description="Helical" evidence="1">
    <location>
        <begin position="287"/>
        <end position="308"/>
    </location>
</feature>
<feature type="non-terminal residue" evidence="2">
    <location>
        <position position="677"/>
    </location>
</feature>
<keyword evidence="1" id="KW-0472">Membrane</keyword>
<evidence type="ECO:0000313" key="3">
    <source>
        <dbReference type="Proteomes" id="UP000663868"/>
    </source>
</evidence>
<dbReference type="AlphaFoldDB" id="A0A819ZRU8"/>
<feature type="transmembrane region" description="Helical" evidence="1">
    <location>
        <begin position="637"/>
        <end position="663"/>
    </location>
</feature>
<sequence length="677" mass="76950">MTIYIPYGDQRRGKSQLQMIASWCRQAQSSILDDRSAFYVEQFTTDEVLSSTVFDKEVQSLTSLFIGSTKNTFVHSLTVIRQMIQDNVLMSGYTTNVFPYALGNTSDLSLHMAYAYYPIVSAESCICVFSNNCTDTISGVYIAEGEPMEFPIFSGLLTGCFVDEATLQSTLECYYNQSCLDASHAFFGLDLSNNFTAMKITVSRLIGGLTTILMIIIPQLIKLVRHCQRRLAFQGAHFAGVFRVEQLRQYWNKGKEKIRLLNIFYSRHEQVIVNAYDLRTQIISTRVFLSFLFVSLFVLGIYTSQVPINTIVTIRSPSLDQYSRIYSQYSQSLSCPCTTISLTYDQFVNVRVARFHQICQSIYVTTAWTLLIDDSHLLHTIFFGDFRQLGGRFFETLASFCALSQELITEELIKFNASRFVTNEVMASDLFYSQFESYMQSFISSTKRSFKRSIQLIRELTEGNVLFSGILSNLQFNMVVNGTENVFLTINYTTFMDNSSNCSCQQTPTCVASSSIFYDVSYAVNPVIRFTVPGIMRGCYILEAFLQSNLICFYNQSCVNDLRHALNTTDPLNMTIVLNTTALDPLLPSQFHMNSTLNDIINELMVEEWITNASHEMYYTACNPAVCTYSVIGKNKLISIISTMIGLFGSLTTILTFIVPIVVERVRFYLRRRGNRV</sequence>
<keyword evidence="1" id="KW-1133">Transmembrane helix</keyword>
<keyword evidence="1" id="KW-0812">Transmembrane</keyword>
<evidence type="ECO:0000256" key="1">
    <source>
        <dbReference type="SAM" id="Phobius"/>
    </source>
</evidence>
<evidence type="ECO:0000313" key="2">
    <source>
        <dbReference type="EMBL" id="CAF4176525.1"/>
    </source>
</evidence>
<dbReference type="EMBL" id="CAJOBB010007034">
    <property type="protein sequence ID" value="CAF4176525.1"/>
    <property type="molecule type" value="Genomic_DNA"/>
</dbReference>
<gene>
    <name evidence="2" type="ORF">KXQ929_LOCUS38701</name>
</gene>
<organism evidence="2 3">
    <name type="scientific">Adineta steineri</name>
    <dbReference type="NCBI Taxonomy" id="433720"/>
    <lineage>
        <taxon>Eukaryota</taxon>
        <taxon>Metazoa</taxon>
        <taxon>Spiralia</taxon>
        <taxon>Gnathifera</taxon>
        <taxon>Rotifera</taxon>
        <taxon>Eurotatoria</taxon>
        <taxon>Bdelloidea</taxon>
        <taxon>Adinetida</taxon>
        <taxon>Adinetidae</taxon>
        <taxon>Adineta</taxon>
    </lineage>
</organism>
<comment type="caution">
    <text evidence="2">The sequence shown here is derived from an EMBL/GenBank/DDBJ whole genome shotgun (WGS) entry which is preliminary data.</text>
</comment>
<name>A0A819ZRU8_9BILA</name>
<feature type="transmembrane region" description="Helical" evidence="1">
    <location>
        <begin position="202"/>
        <end position="221"/>
    </location>
</feature>
<accession>A0A819ZRU8</accession>
<reference evidence="2" key="1">
    <citation type="submission" date="2021-02" db="EMBL/GenBank/DDBJ databases">
        <authorList>
            <person name="Nowell W R."/>
        </authorList>
    </citation>
    <scope>NUCLEOTIDE SEQUENCE</scope>
</reference>